<keyword evidence="8" id="KW-1185">Reference proteome</keyword>
<dbReference type="OrthoDB" id="9762947at2"/>
<dbReference type="PANTHER" id="PTHR43243:SF4">
    <property type="entry name" value="CATIONIC AMINO ACID TRANSPORTER 4"/>
    <property type="match status" value="1"/>
</dbReference>
<evidence type="ECO:0000256" key="3">
    <source>
        <dbReference type="ARBA" id="ARBA00022692"/>
    </source>
</evidence>
<evidence type="ECO:0000256" key="4">
    <source>
        <dbReference type="ARBA" id="ARBA00022989"/>
    </source>
</evidence>
<feature type="transmembrane region" description="Helical" evidence="6">
    <location>
        <begin position="420"/>
        <end position="442"/>
    </location>
</feature>
<dbReference type="Proteomes" id="UP000199376">
    <property type="component" value="Unassembled WGS sequence"/>
</dbReference>
<organism evidence="7 8">
    <name type="scientific">Fructobacillus durionis</name>
    <dbReference type="NCBI Taxonomy" id="283737"/>
    <lineage>
        <taxon>Bacteria</taxon>
        <taxon>Bacillati</taxon>
        <taxon>Bacillota</taxon>
        <taxon>Bacilli</taxon>
        <taxon>Lactobacillales</taxon>
        <taxon>Lactobacillaceae</taxon>
        <taxon>Fructobacillus</taxon>
    </lineage>
</organism>
<keyword evidence="5 6" id="KW-0472">Membrane</keyword>
<dbReference type="Gene3D" id="1.20.1740.10">
    <property type="entry name" value="Amino acid/polyamine transporter I"/>
    <property type="match status" value="1"/>
</dbReference>
<dbReference type="RefSeq" id="WP_091501138.1">
    <property type="nucleotide sequence ID" value="NZ_FOLI01000001.1"/>
</dbReference>
<evidence type="ECO:0000256" key="1">
    <source>
        <dbReference type="ARBA" id="ARBA00004141"/>
    </source>
</evidence>
<evidence type="ECO:0000256" key="2">
    <source>
        <dbReference type="ARBA" id="ARBA00022448"/>
    </source>
</evidence>
<gene>
    <name evidence="7" type="ORF">SAMN05660453_0187</name>
</gene>
<proteinExistence type="predicted"/>
<name>A0A1I1E3N7_9LACO</name>
<feature type="transmembrane region" description="Helical" evidence="6">
    <location>
        <begin position="313"/>
        <end position="336"/>
    </location>
</feature>
<sequence>MTEEKQKGAWLKKADPSAFEQSDKHLNKTLGVKEMLALGVGTIVGAAIFTLPGIVAATHAGAAVTISFLIAAVVSGLTAFAYAEFASVLPFAGSVYSWASVVFGKVFGWVAGWALLAEYFIAVAFVAAGWSANFKLFLSSFGWTLPNALANPLAGGNGGIVDLFALLAILTVTTLLFRGTKNTARVENTLVVLKVAVIILFIIVGATAIQPSNYAHFIPAHVEGTTFGGWQGIAAGASQIFLAYIGFDSIAANSAEAKNPQKTMPRGIIGSLLIATALFVTVSMVLVGMFHYSRYANNAAPAAWALLESGHTWTSHILSVVSLAGMFTGLIGMMLAGSRLLYAFGRDGLLPSFLGKVSEKGQPSNALLTLTVIAILIGSVFSFTELADLISAGTLIAFMIVSLGIYALRPREGKDLPVPGFKMPLYPVLPALAALGAGYIFYTLDTQAQIYAGVWFLLGLLVYAFYGAKNSK</sequence>
<dbReference type="AlphaFoldDB" id="A0A1I1E3N7"/>
<evidence type="ECO:0000313" key="8">
    <source>
        <dbReference type="Proteomes" id="UP000199376"/>
    </source>
</evidence>
<dbReference type="EMBL" id="FOLI01000001">
    <property type="protein sequence ID" value="SFB79540.1"/>
    <property type="molecule type" value="Genomic_DNA"/>
</dbReference>
<dbReference type="GO" id="GO:0015171">
    <property type="term" value="F:amino acid transmembrane transporter activity"/>
    <property type="evidence" value="ECO:0007669"/>
    <property type="project" value="TreeGrafter"/>
</dbReference>
<feature type="transmembrane region" description="Helical" evidence="6">
    <location>
        <begin position="35"/>
        <end position="55"/>
    </location>
</feature>
<dbReference type="InterPro" id="IPR002293">
    <property type="entry name" value="AA/rel_permease1"/>
</dbReference>
<feature type="transmembrane region" description="Helical" evidence="6">
    <location>
        <begin position="366"/>
        <end position="383"/>
    </location>
</feature>
<reference evidence="7 8" key="1">
    <citation type="submission" date="2016-10" db="EMBL/GenBank/DDBJ databases">
        <authorList>
            <person name="de Groot N.N."/>
        </authorList>
    </citation>
    <scope>NUCLEOTIDE SEQUENCE [LARGE SCALE GENOMIC DNA]</scope>
    <source>
        <strain evidence="7 8">DSM 19113</strain>
    </source>
</reference>
<feature type="transmembrane region" description="Helical" evidence="6">
    <location>
        <begin position="62"/>
        <end position="83"/>
    </location>
</feature>
<dbReference type="STRING" id="283737.SAMN05660453_0187"/>
<keyword evidence="3 6" id="KW-0812">Transmembrane</keyword>
<evidence type="ECO:0000256" key="6">
    <source>
        <dbReference type="SAM" id="Phobius"/>
    </source>
</evidence>
<feature type="transmembrane region" description="Helical" evidence="6">
    <location>
        <begin position="389"/>
        <end position="408"/>
    </location>
</feature>
<keyword evidence="4 6" id="KW-1133">Transmembrane helix</keyword>
<feature type="transmembrane region" description="Helical" evidence="6">
    <location>
        <begin position="189"/>
        <end position="209"/>
    </location>
</feature>
<feature type="transmembrane region" description="Helical" evidence="6">
    <location>
        <begin position="268"/>
        <end position="293"/>
    </location>
</feature>
<dbReference type="PIRSF" id="PIRSF006060">
    <property type="entry name" value="AA_transporter"/>
    <property type="match status" value="1"/>
</dbReference>
<protein>
    <submittedName>
        <fullName evidence="7">Amino acid/polyamine/organocation transporter, APC superfamily (TC 2.A.3)</fullName>
    </submittedName>
</protein>
<feature type="transmembrane region" description="Helical" evidence="6">
    <location>
        <begin position="448"/>
        <end position="466"/>
    </location>
</feature>
<dbReference type="Pfam" id="PF13520">
    <property type="entry name" value="AA_permease_2"/>
    <property type="match status" value="1"/>
</dbReference>
<keyword evidence="2" id="KW-0813">Transport</keyword>
<accession>A0A1I1E3N7</accession>
<dbReference type="GO" id="GO:0016020">
    <property type="term" value="C:membrane"/>
    <property type="evidence" value="ECO:0007669"/>
    <property type="project" value="UniProtKB-SubCell"/>
</dbReference>
<dbReference type="PANTHER" id="PTHR43243">
    <property type="entry name" value="INNER MEMBRANE TRANSPORTER YGJI-RELATED"/>
    <property type="match status" value="1"/>
</dbReference>
<evidence type="ECO:0000313" key="7">
    <source>
        <dbReference type="EMBL" id="SFB79540.1"/>
    </source>
</evidence>
<evidence type="ECO:0000256" key="5">
    <source>
        <dbReference type="ARBA" id="ARBA00023136"/>
    </source>
</evidence>
<comment type="subcellular location">
    <subcellularLocation>
        <location evidence="1">Membrane</location>
        <topology evidence="1">Multi-pass membrane protein</topology>
    </subcellularLocation>
</comment>
<feature type="transmembrane region" description="Helical" evidence="6">
    <location>
        <begin position="158"/>
        <end position="177"/>
    </location>
</feature>
<feature type="transmembrane region" description="Helical" evidence="6">
    <location>
        <begin position="229"/>
        <end position="247"/>
    </location>
</feature>